<name>A0ABS8W446_DATST</name>
<dbReference type="Proteomes" id="UP000823775">
    <property type="component" value="Unassembled WGS sequence"/>
</dbReference>
<comment type="caution">
    <text evidence="1">The sequence shown here is derived from an EMBL/GenBank/DDBJ whole genome shotgun (WGS) entry which is preliminary data.</text>
</comment>
<sequence length="92" mass="10134">MSKAKATKNSTISNINLSSNRGFGGCFGWFAGGEKREDARVREDMEVRHSCGLERRIWFGKEKIGTAEGAVTIGKKREPRGNWVFSGKRAAG</sequence>
<reference evidence="1 2" key="1">
    <citation type="journal article" date="2021" name="BMC Genomics">
        <title>Datura genome reveals duplications of psychoactive alkaloid biosynthetic genes and high mutation rate following tissue culture.</title>
        <authorList>
            <person name="Rajewski A."/>
            <person name="Carter-House D."/>
            <person name="Stajich J."/>
            <person name="Litt A."/>
        </authorList>
    </citation>
    <scope>NUCLEOTIDE SEQUENCE [LARGE SCALE GENOMIC DNA]</scope>
    <source>
        <strain evidence="1">AR-01</strain>
    </source>
</reference>
<accession>A0ABS8W446</accession>
<organism evidence="1 2">
    <name type="scientific">Datura stramonium</name>
    <name type="common">Jimsonweed</name>
    <name type="synonym">Common thornapple</name>
    <dbReference type="NCBI Taxonomy" id="4076"/>
    <lineage>
        <taxon>Eukaryota</taxon>
        <taxon>Viridiplantae</taxon>
        <taxon>Streptophyta</taxon>
        <taxon>Embryophyta</taxon>
        <taxon>Tracheophyta</taxon>
        <taxon>Spermatophyta</taxon>
        <taxon>Magnoliopsida</taxon>
        <taxon>eudicotyledons</taxon>
        <taxon>Gunneridae</taxon>
        <taxon>Pentapetalae</taxon>
        <taxon>asterids</taxon>
        <taxon>lamiids</taxon>
        <taxon>Solanales</taxon>
        <taxon>Solanaceae</taxon>
        <taxon>Solanoideae</taxon>
        <taxon>Datureae</taxon>
        <taxon>Datura</taxon>
    </lineage>
</organism>
<evidence type="ECO:0000313" key="1">
    <source>
        <dbReference type="EMBL" id="MCE2055666.1"/>
    </source>
</evidence>
<keyword evidence="2" id="KW-1185">Reference proteome</keyword>
<gene>
    <name evidence="1" type="ORF">HAX54_043134</name>
</gene>
<proteinExistence type="predicted"/>
<protein>
    <submittedName>
        <fullName evidence="1">Uncharacterized protein</fullName>
    </submittedName>
</protein>
<dbReference type="EMBL" id="JACEIK010006427">
    <property type="protein sequence ID" value="MCE2055666.1"/>
    <property type="molecule type" value="Genomic_DNA"/>
</dbReference>
<evidence type="ECO:0000313" key="2">
    <source>
        <dbReference type="Proteomes" id="UP000823775"/>
    </source>
</evidence>